<dbReference type="InterPro" id="IPR038282">
    <property type="entry name" value="DUF2267_sf"/>
</dbReference>
<dbReference type="RefSeq" id="WP_183313801.1">
    <property type="nucleotide sequence ID" value="NZ_JACHXQ010000003.1"/>
</dbReference>
<evidence type="ECO:0000313" key="2">
    <source>
        <dbReference type="EMBL" id="MBB3183738.1"/>
    </source>
</evidence>
<protein>
    <submittedName>
        <fullName evidence="2">Uncharacterized protein (DUF2267 family)</fullName>
    </submittedName>
</protein>
<dbReference type="Pfam" id="PF10025">
    <property type="entry name" value="DUF2267"/>
    <property type="match status" value="1"/>
</dbReference>
<dbReference type="Proteomes" id="UP000563050">
    <property type="component" value="Unassembled WGS sequence"/>
</dbReference>
<keyword evidence="3" id="KW-1185">Reference proteome</keyword>
<comment type="caution">
    <text evidence="2">The sequence shown here is derived from an EMBL/GenBank/DDBJ whole genome shotgun (WGS) entry which is preliminary data.</text>
</comment>
<proteinExistence type="predicted"/>
<sequence length="154" mass="17390">MGHHGKSDEDLQSAREQHHEGHLETTYKTFINDLCLPGDLRQDEAECAAVAVLCTLESRIQPQESRDLEAQLPEKLQELLTHCRHGKQEAPQRFDKESFLERIAADLDVTPEQAESLARRVFATVRDQISDGESQDVEGQLPPDIADLWRAPPV</sequence>
<dbReference type="Gene3D" id="1.10.490.110">
    <property type="entry name" value="Uncharacterized conserved protein DUF2267"/>
    <property type="match status" value="1"/>
</dbReference>
<feature type="region of interest" description="Disordered" evidence="1">
    <location>
        <begin position="1"/>
        <end position="22"/>
    </location>
</feature>
<organism evidence="2 3">
    <name type="scientific">Halomonas fontilapidosi</name>
    <dbReference type="NCBI Taxonomy" id="616675"/>
    <lineage>
        <taxon>Bacteria</taxon>
        <taxon>Pseudomonadati</taxon>
        <taxon>Pseudomonadota</taxon>
        <taxon>Gammaproteobacteria</taxon>
        <taxon>Oceanospirillales</taxon>
        <taxon>Halomonadaceae</taxon>
        <taxon>Halomonas</taxon>
    </lineage>
</organism>
<dbReference type="InterPro" id="IPR018727">
    <property type="entry name" value="DUF2267"/>
</dbReference>
<dbReference type="AlphaFoldDB" id="A0A7W5GXV7"/>
<gene>
    <name evidence="2" type="ORF">FHR95_001292</name>
</gene>
<dbReference type="EMBL" id="JACHXQ010000003">
    <property type="protein sequence ID" value="MBB3183738.1"/>
    <property type="molecule type" value="Genomic_DNA"/>
</dbReference>
<evidence type="ECO:0000313" key="3">
    <source>
        <dbReference type="Proteomes" id="UP000563050"/>
    </source>
</evidence>
<accession>A0A7W5GXV7</accession>
<evidence type="ECO:0000256" key="1">
    <source>
        <dbReference type="SAM" id="MobiDB-lite"/>
    </source>
</evidence>
<feature type="region of interest" description="Disordered" evidence="1">
    <location>
        <begin position="131"/>
        <end position="154"/>
    </location>
</feature>
<name>A0A7W5GXV7_9GAMM</name>
<reference evidence="2 3" key="1">
    <citation type="submission" date="2020-08" db="EMBL/GenBank/DDBJ databases">
        <title>Genomic Encyclopedia of Type Strains, Phase III (KMG-III): the genomes of soil and plant-associated and newly described type strains.</title>
        <authorList>
            <person name="Whitman W."/>
        </authorList>
    </citation>
    <scope>NUCLEOTIDE SEQUENCE [LARGE SCALE GENOMIC DNA]</scope>
    <source>
        <strain evidence="2 3">CECT 7341</strain>
    </source>
</reference>